<dbReference type="EMBL" id="JARACI010001158">
    <property type="protein sequence ID" value="MDD9207813.1"/>
    <property type="molecule type" value="Genomic_DNA"/>
</dbReference>
<keyword evidence="4" id="KW-1003">Cell membrane</keyword>
<feature type="transmembrane region" description="Helical" evidence="8">
    <location>
        <begin position="209"/>
        <end position="234"/>
    </location>
</feature>
<sequence>MPSVTDRARPSARFVLLMGAMAALPAITTDMYLPSLPDVVTDLDTTPTLVQATITGVLLGGAVGQLLVGPLTDRYGRRAPVLVGITIHVITSVLCMLTPGIWPLLVLRLIQGIGNAAAMTSAMAVVRDRYTGSGASVILSRMMLVVGVAPLFAPTVGSLVAGVAGWRAVFAVLGLAGLGLGVVVWRFLPETLPPERRLHEPLGATFRGYGALLTDSSFMALAVLPGLGLGVIMSYVAGSPFVLQQGYGLSENEFALVFAVNGAGLVLGSQINASMVRRFPPLTIMRVTVPTTLALAVVLIVMAATGTGGLIGLLTPLWFLLAVNSLLMPNASALALSLHGERAGSAAALIGSMQAGLAGLVSPVVGVLGEDAVAMSTVILGVCLVAFLVLLVATPAYRPGAGRRTGPTTDGPIA</sequence>
<dbReference type="PANTHER" id="PTHR43124:SF3">
    <property type="entry name" value="CHLORAMPHENICOL EFFLUX PUMP RV0191"/>
    <property type="match status" value="1"/>
</dbReference>
<proteinExistence type="inferred from homology"/>
<keyword evidence="5 8" id="KW-0812">Transmembrane</keyword>
<dbReference type="Proteomes" id="UP001165561">
    <property type="component" value="Unassembled WGS sequence"/>
</dbReference>
<feature type="transmembrane region" description="Helical" evidence="8">
    <location>
        <begin position="108"/>
        <end position="126"/>
    </location>
</feature>
<feature type="transmembrane region" description="Helical" evidence="8">
    <location>
        <begin position="138"/>
        <end position="162"/>
    </location>
</feature>
<keyword evidence="6 8" id="KW-1133">Transmembrane helix</keyword>
<dbReference type="PANTHER" id="PTHR43124">
    <property type="entry name" value="PURINE EFFLUX PUMP PBUE"/>
    <property type="match status" value="1"/>
</dbReference>
<feature type="transmembrane region" description="Helical" evidence="8">
    <location>
        <begin position="317"/>
        <end position="338"/>
    </location>
</feature>
<evidence type="ECO:0000259" key="9">
    <source>
        <dbReference type="PROSITE" id="PS50850"/>
    </source>
</evidence>
<feature type="transmembrane region" description="Helical" evidence="8">
    <location>
        <begin position="168"/>
        <end position="188"/>
    </location>
</feature>
<dbReference type="Pfam" id="PF07690">
    <property type="entry name" value="MFS_1"/>
    <property type="match status" value="1"/>
</dbReference>
<reference evidence="10" key="1">
    <citation type="submission" date="2023-02" db="EMBL/GenBank/DDBJ databases">
        <title>Georgenia sp.10Sc9-8, isolated from a soil sample collected from the Taklamakan desert.</title>
        <authorList>
            <person name="Liu S."/>
        </authorList>
    </citation>
    <scope>NUCLEOTIDE SEQUENCE</scope>
    <source>
        <strain evidence="10">10Sc9-8</strain>
    </source>
</reference>
<protein>
    <submittedName>
        <fullName evidence="10">Multidrug effflux MFS transporter</fullName>
    </submittedName>
</protein>
<dbReference type="InterPro" id="IPR011701">
    <property type="entry name" value="MFS"/>
</dbReference>
<evidence type="ECO:0000256" key="1">
    <source>
        <dbReference type="ARBA" id="ARBA00004651"/>
    </source>
</evidence>
<comment type="caution">
    <text evidence="10">The sequence shown here is derived from an EMBL/GenBank/DDBJ whole genome shotgun (WGS) entry which is preliminary data.</text>
</comment>
<feature type="transmembrane region" description="Helical" evidence="8">
    <location>
        <begin position="49"/>
        <end position="69"/>
    </location>
</feature>
<evidence type="ECO:0000256" key="3">
    <source>
        <dbReference type="ARBA" id="ARBA00022448"/>
    </source>
</evidence>
<dbReference type="NCBIfam" id="TIGR00710">
    <property type="entry name" value="efflux_Bcr_CflA"/>
    <property type="match status" value="1"/>
</dbReference>
<dbReference type="PRINTS" id="PR00173">
    <property type="entry name" value="EDTRNSPORT"/>
</dbReference>
<evidence type="ECO:0000313" key="10">
    <source>
        <dbReference type="EMBL" id="MDD9207813.1"/>
    </source>
</evidence>
<feature type="transmembrane region" description="Helical" evidence="8">
    <location>
        <begin position="372"/>
        <end position="394"/>
    </location>
</feature>
<keyword evidence="11" id="KW-1185">Reference proteome</keyword>
<feature type="transmembrane region" description="Helical" evidence="8">
    <location>
        <begin position="12"/>
        <end position="29"/>
    </location>
</feature>
<evidence type="ECO:0000256" key="7">
    <source>
        <dbReference type="ARBA" id="ARBA00023136"/>
    </source>
</evidence>
<keyword evidence="3" id="KW-0813">Transport</keyword>
<organism evidence="10 11">
    <name type="scientific">Georgenia halotolerans</name>
    <dbReference type="NCBI Taxonomy" id="3028317"/>
    <lineage>
        <taxon>Bacteria</taxon>
        <taxon>Bacillati</taxon>
        <taxon>Actinomycetota</taxon>
        <taxon>Actinomycetes</taxon>
        <taxon>Micrococcales</taxon>
        <taxon>Bogoriellaceae</taxon>
        <taxon>Georgenia</taxon>
    </lineage>
</organism>
<accession>A0ABT5U0H1</accession>
<feature type="transmembrane region" description="Helical" evidence="8">
    <location>
        <begin position="287"/>
        <end position="311"/>
    </location>
</feature>
<evidence type="ECO:0000256" key="4">
    <source>
        <dbReference type="ARBA" id="ARBA00022475"/>
    </source>
</evidence>
<dbReference type="SUPFAM" id="SSF103473">
    <property type="entry name" value="MFS general substrate transporter"/>
    <property type="match status" value="1"/>
</dbReference>
<dbReference type="InterPro" id="IPR050189">
    <property type="entry name" value="MFS_Efflux_Transporters"/>
</dbReference>
<dbReference type="InterPro" id="IPR004812">
    <property type="entry name" value="Efflux_drug-R_Bcr/CmlA"/>
</dbReference>
<dbReference type="Gene3D" id="1.20.1720.10">
    <property type="entry name" value="Multidrug resistance protein D"/>
    <property type="match status" value="1"/>
</dbReference>
<dbReference type="CDD" id="cd17320">
    <property type="entry name" value="MFS_MdfA_MDR_like"/>
    <property type="match status" value="1"/>
</dbReference>
<gene>
    <name evidence="10" type="ORF">PU560_15260</name>
</gene>
<feature type="domain" description="Major facilitator superfamily (MFS) profile" evidence="9">
    <location>
        <begin position="14"/>
        <end position="398"/>
    </location>
</feature>
<evidence type="ECO:0000256" key="2">
    <source>
        <dbReference type="ARBA" id="ARBA00006236"/>
    </source>
</evidence>
<feature type="transmembrane region" description="Helical" evidence="8">
    <location>
        <begin position="81"/>
        <end position="102"/>
    </location>
</feature>
<feature type="transmembrane region" description="Helical" evidence="8">
    <location>
        <begin position="254"/>
        <end position="275"/>
    </location>
</feature>
<name>A0ABT5U0H1_9MICO</name>
<dbReference type="InterPro" id="IPR020846">
    <property type="entry name" value="MFS_dom"/>
</dbReference>
<dbReference type="InterPro" id="IPR036259">
    <property type="entry name" value="MFS_trans_sf"/>
</dbReference>
<keyword evidence="7 8" id="KW-0472">Membrane</keyword>
<comment type="similarity">
    <text evidence="2">Belongs to the major facilitator superfamily. Bcr/CmlA family.</text>
</comment>
<feature type="transmembrane region" description="Helical" evidence="8">
    <location>
        <begin position="345"/>
        <end position="366"/>
    </location>
</feature>
<dbReference type="PROSITE" id="PS50850">
    <property type="entry name" value="MFS"/>
    <property type="match status" value="1"/>
</dbReference>
<comment type="subcellular location">
    <subcellularLocation>
        <location evidence="1">Cell membrane</location>
        <topology evidence="1">Multi-pass membrane protein</topology>
    </subcellularLocation>
</comment>
<evidence type="ECO:0000256" key="8">
    <source>
        <dbReference type="SAM" id="Phobius"/>
    </source>
</evidence>
<evidence type="ECO:0000256" key="6">
    <source>
        <dbReference type="ARBA" id="ARBA00022989"/>
    </source>
</evidence>
<evidence type="ECO:0000256" key="5">
    <source>
        <dbReference type="ARBA" id="ARBA00022692"/>
    </source>
</evidence>
<evidence type="ECO:0000313" key="11">
    <source>
        <dbReference type="Proteomes" id="UP001165561"/>
    </source>
</evidence>